<protein>
    <submittedName>
        <fullName evidence="6">P53 and DNA damage-regulated protein 1</fullName>
    </submittedName>
</protein>
<evidence type="ECO:0000256" key="3">
    <source>
        <dbReference type="ARBA" id="ARBA00023186"/>
    </source>
</evidence>
<dbReference type="EMBL" id="UYYF01004321">
    <property type="protein sequence ID" value="VDN02310.1"/>
    <property type="molecule type" value="Genomic_DNA"/>
</dbReference>
<dbReference type="OrthoDB" id="20282at2759"/>
<sequence length="146" mass="17179">MEEYLSEKLNDLSINDETKELINKMTEWESLGQGIIMGQKIIVELDKRRQKCREALRKLRQESKDRTKRRSKSWLCFGDTTFVKVASDKATQMIEDDIKIIETTLEGTREEIRRRVDELKKMENSKSLDQLGFNLLPITQPLVLFN</sequence>
<dbReference type="GO" id="GO:0005737">
    <property type="term" value="C:cytoplasm"/>
    <property type="evidence" value="ECO:0007669"/>
    <property type="project" value="UniProtKB-SubCell"/>
</dbReference>
<evidence type="ECO:0000256" key="2">
    <source>
        <dbReference type="ARBA" id="ARBA00022490"/>
    </source>
</evidence>
<dbReference type="PANTHER" id="PTHR21162">
    <property type="entry name" value="P53 AND DNA DAMAGE-REGULATED PROTEIN"/>
    <property type="match status" value="1"/>
</dbReference>
<dbReference type="InterPro" id="IPR030482">
    <property type="entry name" value="PDRG1"/>
</dbReference>
<evidence type="ECO:0000313" key="5">
    <source>
        <dbReference type="Proteomes" id="UP000276776"/>
    </source>
</evidence>
<dbReference type="CDD" id="cd22860">
    <property type="entry name" value="PDRG1"/>
    <property type="match status" value="1"/>
</dbReference>
<dbReference type="Proteomes" id="UP000276776">
    <property type="component" value="Unassembled WGS sequence"/>
</dbReference>
<dbReference type="STRING" id="103827.A0A0N5CXI7"/>
<comment type="subcellular location">
    <subcellularLocation>
        <location evidence="1">Cytoplasm</location>
    </subcellularLocation>
</comment>
<name>A0A0N5CXI7_THECL</name>
<proteinExistence type="predicted"/>
<organism evidence="6">
    <name type="scientific">Thelazia callipaeda</name>
    <name type="common">Oriental eyeworm</name>
    <name type="synonym">Parasitic nematode</name>
    <dbReference type="NCBI Taxonomy" id="103827"/>
    <lineage>
        <taxon>Eukaryota</taxon>
        <taxon>Metazoa</taxon>
        <taxon>Ecdysozoa</taxon>
        <taxon>Nematoda</taxon>
        <taxon>Chromadorea</taxon>
        <taxon>Rhabditida</taxon>
        <taxon>Spirurina</taxon>
        <taxon>Spiruromorpha</taxon>
        <taxon>Thelazioidea</taxon>
        <taxon>Thelaziidae</taxon>
        <taxon>Thelazia</taxon>
    </lineage>
</organism>
<keyword evidence="5" id="KW-1185">Reference proteome</keyword>
<keyword evidence="3" id="KW-0143">Chaperone</keyword>
<dbReference type="PANTHER" id="PTHR21162:SF0">
    <property type="entry name" value="P53 AND DNA DAMAGE-REGULATED PROTEIN 1"/>
    <property type="match status" value="1"/>
</dbReference>
<dbReference type="AlphaFoldDB" id="A0A0N5CXI7"/>
<keyword evidence="2" id="KW-0963">Cytoplasm</keyword>
<evidence type="ECO:0000313" key="6">
    <source>
        <dbReference type="WBParaSite" id="TCLT_0000511701-mRNA-1"/>
    </source>
</evidence>
<accession>A0A0N5CXI7</accession>
<dbReference type="OMA" id="NMTEWEN"/>
<reference evidence="6" key="1">
    <citation type="submission" date="2017-02" db="UniProtKB">
        <authorList>
            <consortium name="WormBaseParasite"/>
        </authorList>
    </citation>
    <scope>IDENTIFICATION</scope>
</reference>
<gene>
    <name evidence="4" type="ORF">TCLT_LOCUS5106</name>
</gene>
<reference evidence="4 5" key="2">
    <citation type="submission" date="2018-11" db="EMBL/GenBank/DDBJ databases">
        <authorList>
            <consortium name="Pathogen Informatics"/>
        </authorList>
    </citation>
    <scope>NUCLEOTIDE SEQUENCE [LARGE SCALE GENOMIC DNA]</scope>
</reference>
<evidence type="ECO:0000313" key="4">
    <source>
        <dbReference type="EMBL" id="VDN02310.1"/>
    </source>
</evidence>
<dbReference type="WBParaSite" id="TCLT_0000511701-mRNA-1">
    <property type="protein sequence ID" value="TCLT_0000511701-mRNA-1"/>
    <property type="gene ID" value="TCLT_0000511701"/>
</dbReference>
<evidence type="ECO:0000256" key="1">
    <source>
        <dbReference type="ARBA" id="ARBA00004496"/>
    </source>
</evidence>